<gene>
    <name evidence="1" type="ORF">KUCAC02_020182</name>
</gene>
<protein>
    <submittedName>
        <fullName evidence="1">Uncharacterized protein</fullName>
    </submittedName>
</protein>
<name>A0ACB9VRC8_CHAAC</name>
<keyword evidence="2" id="KW-1185">Reference proteome</keyword>
<dbReference type="Proteomes" id="UP001057452">
    <property type="component" value="Chromosome 24"/>
</dbReference>
<accession>A0ACB9VRC8</accession>
<comment type="caution">
    <text evidence="1">The sequence shown here is derived from an EMBL/GenBank/DDBJ whole genome shotgun (WGS) entry which is preliminary data.</text>
</comment>
<dbReference type="EMBL" id="CM043808">
    <property type="protein sequence ID" value="KAI4802334.1"/>
    <property type="molecule type" value="Genomic_DNA"/>
</dbReference>
<reference evidence="1" key="1">
    <citation type="submission" date="2022-05" db="EMBL/GenBank/DDBJ databases">
        <title>Chromosome-level genome of Chaenocephalus aceratus.</title>
        <authorList>
            <person name="Park H."/>
        </authorList>
    </citation>
    <scope>NUCLEOTIDE SEQUENCE</scope>
    <source>
        <strain evidence="1">KU_202001</strain>
    </source>
</reference>
<sequence length="75" mass="8260">EYKLYEEVVTGLIGLLPWKPYEGEDEAVAEHPQPEASTVPIGTRINYLLLDPFVDIPPAGPLSMGLSPWLLEGAR</sequence>
<proteinExistence type="predicted"/>
<evidence type="ECO:0000313" key="1">
    <source>
        <dbReference type="EMBL" id="KAI4802334.1"/>
    </source>
</evidence>
<feature type="non-terminal residue" evidence="1">
    <location>
        <position position="1"/>
    </location>
</feature>
<organism evidence="1 2">
    <name type="scientific">Chaenocephalus aceratus</name>
    <name type="common">Blackfin icefish</name>
    <name type="synonym">Chaenichthys aceratus</name>
    <dbReference type="NCBI Taxonomy" id="36190"/>
    <lineage>
        <taxon>Eukaryota</taxon>
        <taxon>Metazoa</taxon>
        <taxon>Chordata</taxon>
        <taxon>Craniata</taxon>
        <taxon>Vertebrata</taxon>
        <taxon>Euteleostomi</taxon>
        <taxon>Actinopterygii</taxon>
        <taxon>Neopterygii</taxon>
        <taxon>Teleostei</taxon>
        <taxon>Neoteleostei</taxon>
        <taxon>Acanthomorphata</taxon>
        <taxon>Eupercaria</taxon>
        <taxon>Perciformes</taxon>
        <taxon>Notothenioidei</taxon>
        <taxon>Channichthyidae</taxon>
        <taxon>Chaenocephalus</taxon>
    </lineage>
</organism>
<evidence type="ECO:0000313" key="2">
    <source>
        <dbReference type="Proteomes" id="UP001057452"/>
    </source>
</evidence>
<feature type="non-terminal residue" evidence="1">
    <location>
        <position position="75"/>
    </location>
</feature>